<dbReference type="GO" id="GO:0016874">
    <property type="term" value="F:ligase activity"/>
    <property type="evidence" value="ECO:0007669"/>
    <property type="project" value="UniProtKB-KW"/>
</dbReference>
<keyword evidence="1" id="KW-0436">Ligase</keyword>
<dbReference type="InterPro" id="IPR011761">
    <property type="entry name" value="ATP-grasp"/>
</dbReference>
<feature type="domain" description="ATP-grasp" evidence="6">
    <location>
        <begin position="493"/>
        <end position="529"/>
    </location>
</feature>
<reference evidence="8" key="1">
    <citation type="submission" date="2017-04" db="EMBL/GenBank/DDBJ databases">
        <authorList>
            <person name="Varghese N."/>
            <person name="Submissions S."/>
        </authorList>
    </citation>
    <scope>NUCLEOTIDE SEQUENCE [LARGE SCALE GENOMIC DNA]</scope>
    <source>
        <strain evidence="8">LMG 29540</strain>
    </source>
</reference>
<dbReference type="AlphaFoldDB" id="A0A1X7LNW4"/>
<dbReference type="PANTHER" id="PTHR43334">
    <property type="entry name" value="ACETATE--COA LIGASE [ADP-FORMING]"/>
    <property type="match status" value="1"/>
</dbReference>
<dbReference type="GO" id="GO:0005524">
    <property type="term" value="F:ATP binding"/>
    <property type="evidence" value="ECO:0007669"/>
    <property type="project" value="UniProtKB-UniRule"/>
</dbReference>
<dbReference type="SUPFAM" id="SSF51735">
    <property type="entry name" value="NAD(P)-binding Rossmann-fold domains"/>
    <property type="match status" value="1"/>
</dbReference>
<evidence type="ECO:0000256" key="2">
    <source>
        <dbReference type="ARBA" id="ARBA00022741"/>
    </source>
</evidence>
<name>A0A1X7LNW4_9BURK</name>
<dbReference type="OrthoDB" id="9807426at2"/>
<dbReference type="PANTHER" id="PTHR43334:SF1">
    <property type="entry name" value="3-HYDROXYPROPIONATE--COA LIGASE [ADP-FORMING]"/>
    <property type="match status" value="1"/>
</dbReference>
<dbReference type="Pfam" id="PF13549">
    <property type="entry name" value="ATP-grasp_5"/>
    <property type="match status" value="1"/>
</dbReference>
<dbReference type="InterPro" id="IPR016102">
    <property type="entry name" value="Succinyl-CoA_synth-like"/>
</dbReference>
<dbReference type="Gene3D" id="3.30.1490.20">
    <property type="entry name" value="ATP-grasp fold, A domain"/>
    <property type="match status" value="1"/>
</dbReference>
<sequence>MTPNPLAYLFSPKSVAILGISPQRSHGQSTLLNLHKGRFEGSIYLVHPTASLFEGEKVYASLDALPQVPECVVLAISAEKALEQLEVAGRMGVRAAVVYASGFAESNQNGQRREAELVETAKRFDIQLCGPNCMGLVDFYSGFSAYSGSWPEIAHRGSVAILSHSGSGCVVLGNAGRFGVSRMASVGNGSVLDMADYLNFLAEDSETRVVAMVVETLRNPSAFNVAAEKMARAGKRIVALKNGRSTKGAAATIAHTGAIAGPHEAYEEFFRECGVITVADLDELVESTVLLEQLSRHPIGTGVAVIGISGGEMAMACDLAEDVGLRLSDLTHETKMEIERLMPNFAYASNPLDARTGSSDVYEQLLCVLASDPEVALVAVGQDSSHTLSDNQVRTYAGVARALTSALDKIQKPIVFYNNTKENVHPLIAAPLRESGVPILLGARNGLLAISKLMQMADRSIATTTSNRPQLQANPRWIQRFQLPMPPTEREAKEFLAECGLPVMKEAFAENAKQCAELAAEIGFPVAIKIESPDIAHKTEVGGVVLNLTSAAEVSIAFEDMLATVKHNCPDAKINGVVVQEMVSSGVEVLVGLSRQEPFGLALAIGWGGTQVEIQNDVRLMLLPCSRATIVEKLGQTRVAKLLKGFRGAPPADQDALIDVALKLSEIGRAYGHVIDAIDINPVAVLPKGDGVRLLDVLIETHAQKK</sequence>
<dbReference type="Pfam" id="PF13607">
    <property type="entry name" value="Succ_CoA_lig"/>
    <property type="match status" value="1"/>
</dbReference>
<keyword evidence="8" id="KW-1185">Reference proteome</keyword>
<accession>A0A1X7LNW4</accession>
<gene>
    <name evidence="7" type="ORF">SAMN06265784_107148</name>
</gene>
<organism evidence="7 8">
    <name type="scientific">Paraburkholderia susongensis</name>
    <dbReference type="NCBI Taxonomy" id="1515439"/>
    <lineage>
        <taxon>Bacteria</taxon>
        <taxon>Pseudomonadati</taxon>
        <taxon>Pseudomonadota</taxon>
        <taxon>Betaproteobacteria</taxon>
        <taxon>Burkholderiales</taxon>
        <taxon>Burkholderiaceae</taxon>
        <taxon>Paraburkholderia</taxon>
    </lineage>
</organism>
<dbReference type="Gene3D" id="3.40.50.261">
    <property type="entry name" value="Succinyl-CoA synthetase domains"/>
    <property type="match status" value="2"/>
</dbReference>
<dbReference type="RefSeq" id="WP_085486794.1">
    <property type="nucleotide sequence ID" value="NZ_FXAT01000007.1"/>
</dbReference>
<evidence type="ECO:0000256" key="5">
    <source>
        <dbReference type="PROSITE-ProRule" id="PRU00409"/>
    </source>
</evidence>
<evidence type="ECO:0000313" key="7">
    <source>
        <dbReference type="EMBL" id="SMG55194.1"/>
    </source>
</evidence>
<dbReference type="InterPro" id="IPR013815">
    <property type="entry name" value="ATP_grasp_subdomain_1"/>
</dbReference>
<dbReference type="InterPro" id="IPR032875">
    <property type="entry name" value="Succ_CoA_lig_flav_dom"/>
</dbReference>
<dbReference type="Pfam" id="PF13380">
    <property type="entry name" value="CoA_binding_2"/>
    <property type="match status" value="1"/>
</dbReference>
<keyword evidence="3 5" id="KW-0067">ATP-binding</keyword>
<dbReference type="FunFam" id="3.30.1490.20:FF:000020">
    <property type="entry name" value="Protein lysine acetyltransferase"/>
    <property type="match status" value="1"/>
</dbReference>
<evidence type="ECO:0000259" key="6">
    <source>
        <dbReference type="PROSITE" id="PS50975"/>
    </source>
</evidence>
<protein>
    <submittedName>
        <fullName evidence="7">Acyl-CoA synthetase (NDP forming)</fullName>
    </submittedName>
</protein>
<evidence type="ECO:0000256" key="1">
    <source>
        <dbReference type="ARBA" id="ARBA00022598"/>
    </source>
</evidence>
<dbReference type="SUPFAM" id="SSF52210">
    <property type="entry name" value="Succinyl-CoA synthetase domains"/>
    <property type="match status" value="2"/>
</dbReference>
<dbReference type="InterPro" id="IPR036291">
    <property type="entry name" value="NAD(P)-bd_dom_sf"/>
</dbReference>
<evidence type="ECO:0000313" key="8">
    <source>
        <dbReference type="Proteomes" id="UP000193228"/>
    </source>
</evidence>
<dbReference type="Gene3D" id="3.30.470.20">
    <property type="entry name" value="ATP-grasp fold, B domain"/>
    <property type="match status" value="1"/>
</dbReference>
<dbReference type="SUPFAM" id="SSF56059">
    <property type="entry name" value="Glutathione synthetase ATP-binding domain-like"/>
    <property type="match status" value="1"/>
</dbReference>
<dbReference type="Gene3D" id="3.40.50.720">
    <property type="entry name" value="NAD(P)-binding Rossmann-like Domain"/>
    <property type="match status" value="1"/>
</dbReference>
<evidence type="ECO:0000256" key="3">
    <source>
        <dbReference type="ARBA" id="ARBA00022840"/>
    </source>
</evidence>
<dbReference type="SMART" id="SM00881">
    <property type="entry name" value="CoA_binding"/>
    <property type="match status" value="1"/>
</dbReference>
<dbReference type="InterPro" id="IPR003781">
    <property type="entry name" value="CoA-bd"/>
</dbReference>
<keyword evidence="2 5" id="KW-0547">Nucleotide-binding</keyword>
<dbReference type="PROSITE" id="PS50975">
    <property type="entry name" value="ATP_GRASP"/>
    <property type="match status" value="1"/>
</dbReference>
<proteinExistence type="inferred from homology"/>
<dbReference type="Proteomes" id="UP000193228">
    <property type="component" value="Unassembled WGS sequence"/>
</dbReference>
<dbReference type="InterPro" id="IPR051538">
    <property type="entry name" value="Acyl-CoA_Synth/Transferase"/>
</dbReference>
<dbReference type="GO" id="GO:0046872">
    <property type="term" value="F:metal ion binding"/>
    <property type="evidence" value="ECO:0007669"/>
    <property type="project" value="InterPro"/>
</dbReference>
<dbReference type="EMBL" id="FXAT01000007">
    <property type="protein sequence ID" value="SMG55194.1"/>
    <property type="molecule type" value="Genomic_DNA"/>
</dbReference>
<dbReference type="STRING" id="1515439.SAMN06265784_107148"/>
<comment type="similarity">
    <text evidence="4">In the N-terminal section; belongs to the acetate CoA ligase alpha subunit family.</text>
</comment>
<evidence type="ECO:0000256" key="4">
    <source>
        <dbReference type="ARBA" id="ARBA00060888"/>
    </source>
</evidence>